<accession>A0ACB5TPZ5</accession>
<comment type="caution">
    <text evidence="1">The sequence shown here is derived from an EMBL/GenBank/DDBJ whole genome shotgun (WGS) entry which is preliminary data.</text>
</comment>
<protein>
    <submittedName>
        <fullName evidence="1">Unnamed protein product</fullName>
    </submittedName>
</protein>
<evidence type="ECO:0000313" key="2">
    <source>
        <dbReference type="Proteomes" id="UP001165101"/>
    </source>
</evidence>
<dbReference type="EMBL" id="BSXV01001351">
    <property type="protein sequence ID" value="GME92539.1"/>
    <property type="molecule type" value="Genomic_DNA"/>
</dbReference>
<keyword evidence="2" id="KW-1185">Reference proteome</keyword>
<gene>
    <name evidence="1" type="ORF">Cboi01_000278500</name>
</gene>
<reference evidence="1" key="1">
    <citation type="submission" date="2023-04" db="EMBL/GenBank/DDBJ databases">
        <title>Candida boidinii NBRC 1967.</title>
        <authorList>
            <person name="Ichikawa N."/>
            <person name="Sato H."/>
            <person name="Tonouchi N."/>
        </authorList>
    </citation>
    <scope>NUCLEOTIDE SEQUENCE</scope>
    <source>
        <strain evidence="1">NBRC 1967</strain>
    </source>
</reference>
<organism evidence="1 2">
    <name type="scientific">Candida boidinii</name>
    <name type="common">Yeast</name>
    <dbReference type="NCBI Taxonomy" id="5477"/>
    <lineage>
        <taxon>Eukaryota</taxon>
        <taxon>Fungi</taxon>
        <taxon>Dikarya</taxon>
        <taxon>Ascomycota</taxon>
        <taxon>Saccharomycotina</taxon>
        <taxon>Pichiomycetes</taxon>
        <taxon>Pichiales</taxon>
        <taxon>Pichiaceae</taxon>
        <taxon>Ogataea</taxon>
        <taxon>Ogataea/Candida clade</taxon>
    </lineage>
</organism>
<name>A0ACB5TPZ5_CANBO</name>
<sequence>MRNHKLKDDEEEDKNSSINYGGKVNLKSSKSISEKNYGISSTTESIDTINECNNSSNNIRNEYSINENPIVPGLFPSFTPCQSNNKTSMVESSKKYNKNVKNSSIDTDEISKKMLNVIDFYYNNTQKGSISSDTTNTTTTTTTTTTTNNNNNNNNNNIQKNDSDSNLLIDYESVYLNLGHEGSYEYSENYDDINNFQSSPLSSLSPQSPDDTLDYQANYHENEPDNYNYLNNSNNYNISHSPTTYTCNNRFNNNNDTSDLFPSIDYSQFNRNSPNYISLTPSGKN</sequence>
<dbReference type="Proteomes" id="UP001165101">
    <property type="component" value="Unassembled WGS sequence"/>
</dbReference>
<evidence type="ECO:0000313" key="1">
    <source>
        <dbReference type="EMBL" id="GME92539.1"/>
    </source>
</evidence>
<proteinExistence type="predicted"/>